<dbReference type="AlphaFoldDB" id="A0A1M6DD62"/>
<dbReference type="InterPro" id="IPR011009">
    <property type="entry name" value="Kinase-like_dom_sf"/>
</dbReference>
<proteinExistence type="predicted"/>
<dbReference type="Pfam" id="PF06293">
    <property type="entry name" value="Kdo"/>
    <property type="match status" value="1"/>
</dbReference>
<organism evidence="2 3">
    <name type="scientific">Bacteroides stercorirosoris</name>
    <dbReference type="NCBI Taxonomy" id="871324"/>
    <lineage>
        <taxon>Bacteria</taxon>
        <taxon>Pseudomonadati</taxon>
        <taxon>Bacteroidota</taxon>
        <taxon>Bacteroidia</taxon>
        <taxon>Bacteroidales</taxon>
        <taxon>Bacteroidaceae</taxon>
        <taxon>Bacteroides</taxon>
    </lineage>
</organism>
<reference evidence="3" key="2">
    <citation type="submission" date="2016-11" db="EMBL/GenBank/DDBJ databases">
        <authorList>
            <person name="Varghese N."/>
            <person name="Submissions S."/>
        </authorList>
    </citation>
    <scope>NUCLEOTIDE SEQUENCE [LARGE SCALE GENOMIC DNA]</scope>
    <source>
        <strain evidence="3">DSM 26884</strain>
    </source>
</reference>
<dbReference type="GO" id="GO:0016301">
    <property type="term" value="F:kinase activity"/>
    <property type="evidence" value="ECO:0007669"/>
    <property type="project" value="UniProtKB-KW"/>
</dbReference>
<evidence type="ECO:0000313" key="2">
    <source>
        <dbReference type="EMBL" id="SHI70948.1"/>
    </source>
</evidence>
<sequence>MAAIYRFFHPCVLAVHPDYKDLECFIKSLSARFLRGEGVVIHKGRNELRKMECGGRTYVVKSFHQPNLINRFIYGIFRASKAKRSYLYAKRFLEMGVGTPQPVAWMDERSGLSFNRSYYVSCLSTCPYIYSDLFERQIDYSEEVLRAIGRTTAILHENGYAHKDYGRGNILFQKQADGTIKIEIVDLNRMHIGHVSMKAGCKNFERLPASPQMHRYMAEEYAKIRGFDVEKCCELMAAYRSKQTGKIDDLY</sequence>
<dbReference type="OrthoDB" id="9773772at2"/>
<protein>
    <submittedName>
        <fullName evidence="2">Lipopolysaccharide kinase (Kdo/WaaP) family protein</fullName>
    </submittedName>
</protein>
<evidence type="ECO:0000313" key="4">
    <source>
        <dbReference type="Proteomes" id="UP000286075"/>
    </source>
</evidence>
<keyword evidence="2" id="KW-0418">Kinase</keyword>
<dbReference type="EMBL" id="QSCF01000003">
    <property type="protein sequence ID" value="RGX80659.1"/>
    <property type="molecule type" value="Genomic_DNA"/>
</dbReference>
<keyword evidence="2" id="KW-0808">Transferase</keyword>
<dbReference type="EMBL" id="FQZN01000006">
    <property type="protein sequence ID" value="SHI70948.1"/>
    <property type="molecule type" value="Genomic_DNA"/>
</dbReference>
<gene>
    <name evidence="1" type="ORF">DXA68_03105</name>
    <name evidence="2" type="ORF">SAMN05444350_10680</name>
</gene>
<keyword evidence="3" id="KW-1185">Reference proteome</keyword>
<reference evidence="1 4" key="3">
    <citation type="submission" date="2018-08" db="EMBL/GenBank/DDBJ databases">
        <title>A genome reference for cultivated species of the human gut microbiota.</title>
        <authorList>
            <person name="Zou Y."/>
            <person name="Xue W."/>
            <person name="Luo G."/>
        </authorList>
    </citation>
    <scope>NUCLEOTIDE SEQUENCE [LARGE SCALE GENOMIC DNA]</scope>
    <source>
        <strain evidence="1 4">OF03-9BH</strain>
    </source>
</reference>
<dbReference type="Proteomes" id="UP000184192">
    <property type="component" value="Unassembled WGS sequence"/>
</dbReference>
<name>A0A1M6DD62_9BACE</name>
<accession>A0A1M6DD62</accession>
<dbReference type="Proteomes" id="UP000286075">
    <property type="component" value="Unassembled WGS sequence"/>
</dbReference>
<evidence type="ECO:0000313" key="3">
    <source>
        <dbReference type="Proteomes" id="UP000184192"/>
    </source>
</evidence>
<dbReference type="eggNOG" id="COG3642">
    <property type="taxonomic scope" value="Bacteria"/>
</dbReference>
<evidence type="ECO:0000313" key="1">
    <source>
        <dbReference type="EMBL" id="RGX80659.1"/>
    </source>
</evidence>
<reference evidence="2" key="1">
    <citation type="submission" date="2016-11" db="EMBL/GenBank/DDBJ databases">
        <authorList>
            <person name="Jaros S."/>
            <person name="Januszkiewicz K."/>
            <person name="Wedrychowicz H."/>
        </authorList>
    </citation>
    <scope>NUCLEOTIDE SEQUENCE [LARGE SCALE GENOMIC DNA]</scope>
    <source>
        <strain evidence="2">DSM 26884</strain>
    </source>
</reference>
<dbReference type="SUPFAM" id="SSF56112">
    <property type="entry name" value="Protein kinase-like (PK-like)"/>
    <property type="match status" value="1"/>
</dbReference>